<dbReference type="AlphaFoldDB" id="A0A8D8M219"/>
<evidence type="ECO:0000256" key="1">
    <source>
        <dbReference type="SAM" id="Phobius"/>
    </source>
</evidence>
<evidence type="ECO:0000313" key="2">
    <source>
        <dbReference type="EMBL" id="CAG6619166.1"/>
    </source>
</evidence>
<name>A0A8D8M219_9HEMI</name>
<dbReference type="EMBL" id="HBUF01045044">
    <property type="protein sequence ID" value="CAG6619166.1"/>
    <property type="molecule type" value="Transcribed_RNA"/>
</dbReference>
<accession>A0A8D8M219</accession>
<sequence>MVTRLQMMDKTLLRMTLEHTQFTLEDLHDVTQRVQILYKAFIFMCSVDFQYNSLICVVFGSTIISFNCPMFDFQYVINCCYVIPVSVFFHSVIMIVFQNWCCTFVCFNNYFPINEFYNSPTIFFTFVYIFINLF</sequence>
<feature type="transmembrane region" description="Helical" evidence="1">
    <location>
        <begin position="49"/>
        <end position="68"/>
    </location>
</feature>
<keyword evidence="1" id="KW-1133">Transmembrane helix</keyword>
<reference evidence="2" key="1">
    <citation type="submission" date="2021-05" db="EMBL/GenBank/DDBJ databases">
        <authorList>
            <person name="Alioto T."/>
            <person name="Alioto T."/>
            <person name="Gomez Garrido J."/>
        </authorList>
    </citation>
    <scope>NUCLEOTIDE SEQUENCE</scope>
</reference>
<feature type="transmembrane region" description="Helical" evidence="1">
    <location>
        <begin position="116"/>
        <end position="133"/>
    </location>
</feature>
<keyword evidence="1" id="KW-0472">Membrane</keyword>
<organism evidence="2">
    <name type="scientific">Cacopsylla melanoneura</name>
    <dbReference type="NCBI Taxonomy" id="428564"/>
    <lineage>
        <taxon>Eukaryota</taxon>
        <taxon>Metazoa</taxon>
        <taxon>Ecdysozoa</taxon>
        <taxon>Arthropoda</taxon>
        <taxon>Hexapoda</taxon>
        <taxon>Insecta</taxon>
        <taxon>Pterygota</taxon>
        <taxon>Neoptera</taxon>
        <taxon>Paraneoptera</taxon>
        <taxon>Hemiptera</taxon>
        <taxon>Sternorrhyncha</taxon>
        <taxon>Psylloidea</taxon>
        <taxon>Psyllidae</taxon>
        <taxon>Psyllinae</taxon>
        <taxon>Cacopsylla</taxon>
    </lineage>
</organism>
<keyword evidence="1" id="KW-0812">Transmembrane</keyword>
<proteinExistence type="predicted"/>
<feature type="transmembrane region" description="Helical" evidence="1">
    <location>
        <begin position="75"/>
        <end position="96"/>
    </location>
</feature>
<protein>
    <submittedName>
        <fullName evidence="2">Uncharacterized protein</fullName>
    </submittedName>
</protein>